<dbReference type="FunFam" id="3.40.640.10:FF:000074">
    <property type="entry name" value="Aromatic amino acid aminotransferase"/>
    <property type="match status" value="1"/>
</dbReference>
<comment type="cofactor">
    <cofactor evidence="1">
        <name>pyridoxal 5'-phosphate</name>
        <dbReference type="ChEBI" id="CHEBI:597326"/>
    </cofactor>
</comment>
<dbReference type="eggNOG" id="KOG0634">
    <property type="taxonomic scope" value="Eukaryota"/>
</dbReference>
<protein>
    <recommendedName>
        <fullName evidence="10">aromatic-amino-acid transaminase</fullName>
        <ecNumber evidence="10">2.6.1.57</ecNumber>
    </recommendedName>
</protein>
<evidence type="ECO:0000256" key="8">
    <source>
        <dbReference type="ARBA" id="ARBA00051993"/>
    </source>
</evidence>
<keyword evidence="13" id="KW-1185">Reference proteome</keyword>
<dbReference type="OMA" id="HRPEGGM"/>
<keyword evidence="4" id="KW-0963">Cytoplasm</keyword>
<comment type="subcellular location">
    <subcellularLocation>
        <location evidence="2">Cytoplasm</location>
    </subcellularLocation>
</comment>
<evidence type="ECO:0000256" key="6">
    <source>
        <dbReference type="ARBA" id="ARBA00022679"/>
    </source>
</evidence>
<dbReference type="GO" id="GO:0008793">
    <property type="term" value="F:aromatic-amino-acid transaminase activity"/>
    <property type="evidence" value="ECO:0007669"/>
    <property type="project" value="TreeGrafter"/>
</dbReference>
<keyword evidence="6" id="KW-0808">Transferase</keyword>
<evidence type="ECO:0000259" key="11">
    <source>
        <dbReference type="Pfam" id="PF00155"/>
    </source>
</evidence>
<dbReference type="HOGENOM" id="CLU_017584_0_5_1"/>
<keyword evidence="5 12" id="KW-0032">Aminotransferase</keyword>
<dbReference type="GeneID" id="25031214"/>
<dbReference type="EMBL" id="KE503206">
    <property type="protein sequence ID" value="EPX74754.1"/>
    <property type="molecule type" value="Genomic_DNA"/>
</dbReference>
<dbReference type="CDD" id="cd00609">
    <property type="entry name" value="AAT_like"/>
    <property type="match status" value="1"/>
</dbReference>
<evidence type="ECO:0000256" key="9">
    <source>
        <dbReference type="ARBA" id="ARBA00060326"/>
    </source>
</evidence>
<sequence>MSIQPKDLSHHLSVESASRKPSPLKAIAGSVSKKGLNVISLAGGLPNPQYFPFREMGAEIPSIGSWVRGAENEGNLSNVSVPMDSQNEDDLPLSVALQYGKGSGCAPLSKFLKEHTQLIHSPPYKDWDILLTTGNTQGLDMCLRMLLNRGDSILVEKYTFPSALQAMRPMGLNVVSVDMDKNGMLPESLDNILSNWKDGNKPRVLYTIPSGQNPTGSTLSVERKEKIYALAQKHDFIIIEDEPYYYLQMDEYQHKPEAVDPKFTNEEFVKNLITSFLHIDVDGRVIRMDSLSKVVAPGSRIGWITAQPLFIERSLRYTETASQNASGISQALLQALFQTWGHDGYLAWLKNIRFSYTERRNALLYAMDKYLPKSICSYIAPEAGMFIWFEVDKAAYKFADQGKSIAEIESEIHADAIEDGANVACGNWFVVDSSINDKIFFRVTFAYAELHEFEIAIERFANVLKKFFNF</sequence>
<accession>S9RLA9</accession>
<dbReference type="OrthoDB" id="691673at2759"/>
<dbReference type="GO" id="GO:0030170">
    <property type="term" value="F:pyridoxal phosphate binding"/>
    <property type="evidence" value="ECO:0007669"/>
    <property type="project" value="InterPro"/>
</dbReference>
<feature type="domain" description="Aminotransferase class I/classII large" evidence="11">
    <location>
        <begin position="125"/>
        <end position="460"/>
    </location>
</feature>
<dbReference type="GO" id="GO:0009074">
    <property type="term" value="P:aromatic amino acid family catabolic process"/>
    <property type="evidence" value="ECO:0007669"/>
    <property type="project" value="TreeGrafter"/>
</dbReference>
<gene>
    <name evidence="12" type="ORF">SOCG_02236</name>
</gene>
<evidence type="ECO:0000256" key="3">
    <source>
        <dbReference type="ARBA" id="ARBA00007441"/>
    </source>
</evidence>
<dbReference type="PANTHER" id="PTHR42790">
    <property type="entry name" value="AMINOTRANSFERASE"/>
    <property type="match status" value="1"/>
</dbReference>
<dbReference type="InterPro" id="IPR004839">
    <property type="entry name" value="Aminotransferase_I/II_large"/>
</dbReference>
<dbReference type="GO" id="GO:0019878">
    <property type="term" value="P:lysine biosynthetic process via aminoadipic acid"/>
    <property type="evidence" value="ECO:0007669"/>
    <property type="project" value="TreeGrafter"/>
</dbReference>
<organism evidence="12 13">
    <name type="scientific">Schizosaccharomyces octosporus (strain yFS286)</name>
    <name type="common">Fission yeast</name>
    <name type="synonym">Octosporomyces octosporus</name>
    <dbReference type="NCBI Taxonomy" id="483514"/>
    <lineage>
        <taxon>Eukaryota</taxon>
        <taxon>Fungi</taxon>
        <taxon>Dikarya</taxon>
        <taxon>Ascomycota</taxon>
        <taxon>Taphrinomycotina</taxon>
        <taxon>Schizosaccharomycetes</taxon>
        <taxon>Schizosaccharomycetales</taxon>
        <taxon>Schizosaccharomycetaceae</taxon>
        <taxon>Schizosaccharomyces</taxon>
    </lineage>
</organism>
<comment type="similarity">
    <text evidence="3">Belongs to the class-I pyridoxal-phosphate-dependent aminotransferase family.</text>
</comment>
<proteinExistence type="inferred from homology"/>
<dbReference type="PANTHER" id="PTHR42790:SF21">
    <property type="entry name" value="AROMATIC_AMINOADIPATE AMINOTRANSFERASE 1"/>
    <property type="match status" value="1"/>
</dbReference>
<dbReference type="InterPro" id="IPR015421">
    <property type="entry name" value="PyrdxlP-dep_Trfase_major"/>
</dbReference>
<dbReference type="SUPFAM" id="SSF53383">
    <property type="entry name" value="PLP-dependent transferases"/>
    <property type="match status" value="1"/>
</dbReference>
<dbReference type="InterPro" id="IPR015424">
    <property type="entry name" value="PyrdxlP-dep_Trfase"/>
</dbReference>
<comment type="function">
    <text evidence="9">Has aromatic amino acid transaminase activity.</text>
</comment>
<name>S9RLA9_SCHOY</name>
<dbReference type="Pfam" id="PF00155">
    <property type="entry name" value="Aminotran_1_2"/>
    <property type="match status" value="1"/>
</dbReference>
<evidence type="ECO:0000256" key="4">
    <source>
        <dbReference type="ARBA" id="ARBA00022490"/>
    </source>
</evidence>
<evidence type="ECO:0000256" key="7">
    <source>
        <dbReference type="ARBA" id="ARBA00022898"/>
    </source>
</evidence>
<dbReference type="RefSeq" id="XP_013016184.1">
    <property type="nucleotide sequence ID" value="XM_013160730.1"/>
</dbReference>
<evidence type="ECO:0000313" key="12">
    <source>
        <dbReference type="EMBL" id="EPX74754.1"/>
    </source>
</evidence>
<evidence type="ECO:0000313" key="13">
    <source>
        <dbReference type="Proteomes" id="UP000016088"/>
    </source>
</evidence>
<dbReference type="VEuPathDB" id="FungiDB:SOCG_02236"/>
<dbReference type="InterPro" id="IPR050859">
    <property type="entry name" value="Class-I_PLP-dep_aminotransf"/>
</dbReference>
<keyword evidence="7" id="KW-0663">Pyridoxal phosphate</keyword>
<comment type="catalytic activity">
    <reaction evidence="8">
        <text>an aromatic L-alpha-amino acid + 2-oxoglutarate = an aromatic oxo-acid + L-glutamate</text>
        <dbReference type="Rhea" id="RHEA:17533"/>
        <dbReference type="ChEBI" id="CHEBI:16810"/>
        <dbReference type="ChEBI" id="CHEBI:29985"/>
        <dbReference type="ChEBI" id="CHEBI:73309"/>
        <dbReference type="ChEBI" id="CHEBI:84824"/>
        <dbReference type="EC" id="2.6.1.57"/>
    </reaction>
</comment>
<dbReference type="Gene3D" id="3.40.640.10">
    <property type="entry name" value="Type I PLP-dependent aspartate aminotransferase-like (Major domain)"/>
    <property type="match status" value="1"/>
</dbReference>
<evidence type="ECO:0000256" key="2">
    <source>
        <dbReference type="ARBA" id="ARBA00004496"/>
    </source>
</evidence>
<evidence type="ECO:0000256" key="10">
    <source>
        <dbReference type="ARBA" id="ARBA00067014"/>
    </source>
</evidence>
<dbReference type="Proteomes" id="UP000016088">
    <property type="component" value="Unassembled WGS sequence"/>
</dbReference>
<dbReference type="GO" id="GO:0005737">
    <property type="term" value="C:cytoplasm"/>
    <property type="evidence" value="ECO:0007669"/>
    <property type="project" value="UniProtKB-SubCell"/>
</dbReference>
<dbReference type="AlphaFoldDB" id="S9RLA9"/>
<reference evidence="12 13" key="1">
    <citation type="journal article" date="2011" name="Science">
        <title>Comparative functional genomics of the fission yeasts.</title>
        <authorList>
            <person name="Rhind N."/>
            <person name="Chen Z."/>
            <person name="Yassour M."/>
            <person name="Thompson D.A."/>
            <person name="Haas B.J."/>
            <person name="Habib N."/>
            <person name="Wapinski I."/>
            <person name="Roy S."/>
            <person name="Lin M.F."/>
            <person name="Heiman D.I."/>
            <person name="Young S.K."/>
            <person name="Furuya K."/>
            <person name="Guo Y."/>
            <person name="Pidoux A."/>
            <person name="Chen H.M."/>
            <person name="Robbertse B."/>
            <person name="Goldberg J.M."/>
            <person name="Aoki K."/>
            <person name="Bayne E.H."/>
            <person name="Berlin A.M."/>
            <person name="Desjardins C.A."/>
            <person name="Dobbs E."/>
            <person name="Dukaj L."/>
            <person name="Fan L."/>
            <person name="FitzGerald M.G."/>
            <person name="French C."/>
            <person name="Gujja S."/>
            <person name="Hansen K."/>
            <person name="Keifenheim D."/>
            <person name="Levin J.Z."/>
            <person name="Mosher R.A."/>
            <person name="Mueller C.A."/>
            <person name="Pfiffner J."/>
            <person name="Priest M."/>
            <person name="Russ C."/>
            <person name="Smialowska A."/>
            <person name="Swoboda P."/>
            <person name="Sykes S.M."/>
            <person name="Vaughn M."/>
            <person name="Vengrova S."/>
            <person name="Yoder R."/>
            <person name="Zeng Q."/>
            <person name="Allshire R."/>
            <person name="Baulcombe D."/>
            <person name="Birren B.W."/>
            <person name="Brown W."/>
            <person name="Ekwall K."/>
            <person name="Kellis M."/>
            <person name="Leatherwood J."/>
            <person name="Levin H."/>
            <person name="Margalit H."/>
            <person name="Martienssen R."/>
            <person name="Nieduszynski C.A."/>
            <person name="Spatafora J.W."/>
            <person name="Friedman N."/>
            <person name="Dalgaard J.Z."/>
            <person name="Baumann P."/>
            <person name="Niki H."/>
            <person name="Regev A."/>
            <person name="Nusbaum C."/>
        </authorList>
    </citation>
    <scope>NUCLEOTIDE SEQUENCE [LARGE SCALE GENOMIC DNA]</scope>
    <source>
        <strain evidence="13">yFS286</strain>
    </source>
</reference>
<dbReference type="GO" id="GO:0006571">
    <property type="term" value="P:tyrosine biosynthetic process"/>
    <property type="evidence" value="ECO:0007669"/>
    <property type="project" value="TreeGrafter"/>
</dbReference>
<dbReference type="EC" id="2.6.1.57" evidence="10"/>
<evidence type="ECO:0000256" key="5">
    <source>
        <dbReference type="ARBA" id="ARBA00022576"/>
    </source>
</evidence>
<evidence type="ECO:0000256" key="1">
    <source>
        <dbReference type="ARBA" id="ARBA00001933"/>
    </source>
</evidence>
<dbReference type="GO" id="GO:0047536">
    <property type="term" value="F:2-aminoadipate transaminase activity"/>
    <property type="evidence" value="ECO:0007669"/>
    <property type="project" value="TreeGrafter"/>
</dbReference>